<keyword evidence="2" id="KW-0378">Hydrolase</keyword>
<evidence type="ECO:0000256" key="2">
    <source>
        <dbReference type="ARBA" id="ARBA00022801"/>
    </source>
</evidence>
<organism evidence="8 9">
    <name type="scientific">Paenibacillus soyae</name>
    <dbReference type="NCBI Taxonomy" id="2969249"/>
    <lineage>
        <taxon>Bacteria</taxon>
        <taxon>Bacillati</taxon>
        <taxon>Bacillota</taxon>
        <taxon>Bacilli</taxon>
        <taxon>Bacillales</taxon>
        <taxon>Paenibacillaceae</taxon>
        <taxon>Paenibacillus</taxon>
    </lineage>
</organism>
<name>A0A9X2MLS8_9BACL</name>
<keyword evidence="9" id="KW-1185">Reference proteome</keyword>
<dbReference type="PROSITE" id="PS51762">
    <property type="entry name" value="GH16_2"/>
    <property type="match status" value="2"/>
</dbReference>
<dbReference type="PROSITE" id="PS50022">
    <property type="entry name" value="FA58C_3"/>
    <property type="match status" value="1"/>
</dbReference>
<dbReference type="Pfam" id="PF02018">
    <property type="entry name" value="CBM_4_9"/>
    <property type="match status" value="8"/>
</dbReference>
<evidence type="ECO:0000256" key="1">
    <source>
        <dbReference type="ARBA" id="ARBA00006865"/>
    </source>
</evidence>
<feature type="chain" id="PRO_5040888844" evidence="4">
    <location>
        <begin position="26"/>
        <end position="2685"/>
    </location>
</feature>
<proteinExistence type="inferred from homology"/>
<feature type="region of interest" description="Disordered" evidence="3">
    <location>
        <begin position="354"/>
        <end position="390"/>
    </location>
</feature>
<dbReference type="Pfam" id="PF07550">
    <property type="entry name" value="Shr-like_HID"/>
    <property type="match status" value="3"/>
</dbReference>
<dbReference type="GO" id="GO:0005975">
    <property type="term" value="P:carbohydrate metabolic process"/>
    <property type="evidence" value="ECO:0007669"/>
    <property type="project" value="InterPro"/>
</dbReference>
<feature type="domain" description="SLH" evidence="6">
    <location>
        <begin position="155"/>
        <end position="218"/>
    </location>
</feature>
<dbReference type="InterPro" id="IPR050546">
    <property type="entry name" value="Glycosyl_Hydrlase_16"/>
</dbReference>
<feature type="domain" description="F5/8 type C" evidence="5">
    <location>
        <begin position="2518"/>
        <end position="2661"/>
    </location>
</feature>
<feature type="signal peptide" evidence="4">
    <location>
        <begin position="1"/>
        <end position="25"/>
    </location>
</feature>
<dbReference type="CDD" id="cd08023">
    <property type="entry name" value="GH16_laminarinase_like"/>
    <property type="match status" value="2"/>
</dbReference>
<feature type="compositionally biased region" description="Polar residues" evidence="3">
    <location>
        <begin position="2668"/>
        <end position="2679"/>
    </location>
</feature>
<reference evidence="8" key="1">
    <citation type="submission" date="2022-08" db="EMBL/GenBank/DDBJ databases">
        <title>The genomic sequence of strain Paenibacillus sp. SCIV0701.</title>
        <authorList>
            <person name="Zhao H."/>
        </authorList>
    </citation>
    <scope>NUCLEOTIDE SEQUENCE</scope>
    <source>
        <strain evidence="8">SCIV0701</strain>
    </source>
</reference>
<dbReference type="InterPro" id="IPR000757">
    <property type="entry name" value="Beta-glucanase-like"/>
</dbReference>
<feature type="domain" description="GH16" evidence="7">
    <location>
        <begin position="376"/>
        <end position="651"/>
    </location>
</feature>
<dbReference type="InterPro" id="IPR000421">
    <property type="entry name" value="FA58C"/>
</dbReference>
<protein>
    <submittedName>
        <fullName evidence="8">Carbohydrate binding domain-containing protein</fullName>
    </submittedName>
</protein>
<dbReference type="InterPro" id="IPR013320">
    <property type="entry name" value="ConA-like_dom_sf"/>
</dbReference>
<dbReference type="PANTHER" id="PTHR10963:SF55">
    <property type="entry name" value="GLYCOSIDE HYDROLASE FAMILY 16 PROTEIN"/>
    <property type="match status" value="1"/>
</dbReference>
<evidence type="ECO:0000259" key="5">
    <source>
        <dbReference type="PROSITE" id="PS50022"/>
    </source>
</evidence>
<dbReference type="PROSITE" id="PS51272">
    <property type="entry name" value="SLH"/>
    <property type="match status" value="3"/>
</dbReference>
<dbReference type="Gene3D" id="2.60.120.260">
    <property type="entry name" value="Galactose-binding domain-like"/>
    <property type="match status" value="9"/>
</dbReference>
<evidence type="ECO:0000259" key="6">
    <source>
        <dbReference type="PROSITE" id="PS51272"/>
    </source>
</evidence>
<accession>A0A9X2MLS8</accession>
<evidence type="ECO:0000313" key="9">
    <source>
        <dbReference type="Proteomes" id="UP001141950"/>
    </source>
</evidence>
<dbReference type="Pfam" id="PF22633">
    <property type="entry name" value="F5_F8_type_C_2"/>
    <property type="match status" value="1"/>
</dbReference>
<comment type="caution">
    <text evidence="8">The sequence shown here is derived from an EMBL/GenBank/DDBJ whole genome shotgun (WGS) entry which is preliminary data.</text>
</comment>
<comment type="similarity">
    <text evidence="1">Belongs to the glycosyl hydrolase 16 family.</text>
</comment>
<dbReference type="InterPro" id="IPR003305">
    <property type="entry name" value="CenC_carb-bd"/>
</dbReference>
<feature type="region of interest" description="Disordered" evidence="3">
    <location>
        <begin position="2664"/>
        <end position="2685"/>
    </location>
</feature>
<evidence type="ECO:0000256" key="4">
    <source>
        <dbReference type="SAM" id="SignalP"/>
    </source>
</evidence>
<dbReference type="PANTHER" id="PTHR10963">
    <property type="entry name" value="GLYCOSYL HYDROLASE-RELATED"/>
    <property type="match status" value="1"/>
</dbReference>
<dbReference type="SUPFAM" id="SSF49785">
    <property type="entry name" value="Galactose-binding domain-like"/>
    <property type="match status" value="9"/>
</dbReference>
<dbReference type="Gene3D" id="2.60.120.200">
    <property type="match status" value="2"/>
</dbReference>
<dbReference type="InterPro" id="IPR001119">
    <property type="entry name" value="SLH_dom"/>
</dbReference>
<gene>
    <name evidence="8" type="ORF">NQZ67_01700</name>
</gene>
<dbReference type="RefSeq" id="WP_257442126.1">
    <property type="nucleotide sequence ID" value="NZ_JANIPJ010000001.1"/>
</dbReference>
<dbReference type="EMBL" id="JANIPJ010000001">
    <property type="protein sequence ID" value="MCR2802585.1"/>
    <property type="molecule type" value="Genomic_DNA"/>
</dbReference>
<evidence type="ECO:0000259" key="7">
    <source>
        <dbReference type="PROSITE" id="PS51762"/>
    </source>
</evidence>
<feature type="domain" description="GH16" evidence="7">
    <location>
        <begin position="1427"/>
        <end position="1687"/>
    </location>
</feature>
<dbReference type="InterPro" id="IPR008979">
    <property type="entry name" value="Galactose-bd-like_sf"/>
</dbReference>
<dbReference type="InterPro" id="IPR011432">
    <property type="entry name" value="Shr-like_HID"/>
</dbReference>
<dbReference type="GO" id="GO:0004553">
    <property type="term" value="F:hydrolase activity, hydrolyzing O-glycosyl compounds"/>
    <property type="evidence" value="ECO:0007669"/>
    <property type="project" value="InterPro"/>
</dbReference>
<dbReference type="SUPFAM" id="SSF49899">
    <property type="entry name" value="Concanavalin A-like lectins/glucanases"/>
    <property type="match status" value="2"/>
</dbReference>
<dbReference type="Pfam" id="PF00395">
    <property type="entry name" value="SLH"/>
    <property type="match status" value="3"/>
</dbReference>
<dbReference type="Pfam" id="PF00722">
    <property type="entry name" value="Glyco_hydro_16"/>
    <property type="match status" value="2"/>
</dbReference>
<keyword evidence="4" id="KW-0732">Signal</keyword>
<evidence type="ECO:0000256" key="3">
    <source>
        <dbReference type="SAM" id="MobiDB-lite"/>
    </source>
</evidence>
<feature type="domain" description="SLH" evidence="6">
    <location>
        <begin position="88"/>
        <end position="151"/>
    </location>
</feature>
<feature type="domain" description="SLH" evidence="6">
    <location>
        <begin position="29"/>
        <end position="87"/>
    </location>
</feature>
<sequence>MRRRKGLSMLLVTSMLAAMLPTGWAYGAEAKPARGMEEAHWGFSDMKAWVDQGLMTGYPDGSLRPDAPVTRAQFAKLLGGVFRYGASAEAGFTDVTGEEWFAADIAKAAAAGIIAGYPDGSFKPDDPVSRQDAAKIAAAAFKLPLPSGAEAEETLLAYADGEDVGDYAAAAFAKLTDDGVLKGYPDGTSRPGRSVTRAEAVAMLGALSGEVVQKAGIYEDRVTDGHIVVNAEGITLAGAKVEGNVYLTAGIGDGDVTISGADIEGVLHVGGGGANSVHIEDSNVGMVVVDRLEGPVRVVLEGDTEVEEMSVENEAVIEVEEGASVGRLAFQPGAEGSKLQSKGKIGELKGDEGIEVIKPTPSPSPAVGGPVSTPSPSPTVSPSPTDLPRDEGWKLVWNDEFDGEGENLDDNGVNLDKWDYQLGTGSQYGLDGWGNNEEQYYRAENIAVAGGLLTITAKEETHQGKPYTSGRLFTEPTFTQTYGKFEARMKLPAGEGLWPAFWMMPEDSEYGAWAASGEIDIMEARGRLPKEVGGTIHFGRNWPNNKSTGDEYHFEGNDDITGFHVYGLEWEPGELRWYVDGELYQTVNNWDSWGAGQPAKYAYPAPFDKPFYMILNLAVGGNYDGGRKPPSDLMPAQMQVDYVRVYELDGQPYRTPAEPAVEAEPYPSDYKEPVDGNFVYDANYEEGFTDVSAAGQALDPEYWNFVHVDTFAGAGSASVETLDGERFAKASITSGGNAAHAVQLIQNVTLGKGRWYKLSFDAKSDANRTMTVKLGGGESRGWSVYSDSLEARLAGTVQSYAMTFQMTNDTDTLARLEFNMGLSTAPVWIGNVRLEETTAPDPYSENAVKEPLDNGNHIYNGSFDLGRMDRMTYWQLIETGAAAADASVGPEARELEVQVTAPGANAEDIVLVQKGLTLIDGNEYKLTFSAKAEQSRMIAAGLRKPNGSAYGASKSVTLGTEMEEHELTFWIEGGQGASSQLAFLLGGVAGDVYLDDIVLTRLTDNNVGDLPLADQFPLQNGDFSNGMTEWSEHVQGRYDNWDQVTRFAVQDEAMVGTISSVGNNAWDVMLMQTDFALKKGQTYTVTLDAKSSVPRETEIVIDIPNNRLLSEREALTTGWQTFSYELPVNADVTASFKLLLGKLENAAELGAHTVTVDNVRVEVKDARATAFLAENGYFDDGMSGWSTHVQGDHDDTPSSASFAAAGGGAKASVEHPGVNPWDVVLFQDAVELKKGNTYTVSFAARATTPRSIDLSVENGTFFRYLDKRIQVEDYTRSYSFEFKMMNDDTAALKFLLGKMPEEGTSAHDIFIDNVRFELKGAREATGEKARSGHDIGLAAPPAVSPDASGNILGQPLELTFAPNAGWQSAITKVYVGEALLDAGAYEASSGKLTIDSSVFAAAGTYDIVIRATGFEPAYVTQEVLSESEWTLVWNDEFDGSGDNLDANGVDLDKWAYQQGTGSEFGLDSWGNNELQYYTKDNIAVDDGKLRIEAKNESMGGKSYTSGRLWTSPTFAKAYGKFEARMKLPEGTGLWPAFWLMPKDSEYGGWASSGEIDIMEARGRLPLEVDGTIHFGKNAPNNKATGSKYQFPEGQDFTGYHTYSLEWEPGELRWYVDGQLFQTLNDWHSWGAGQPDKYAYPAPFDKPFYIIMNLAVGGNYDGGRTPEAGAIPATMEVDYVRVYELTGREYKEPVEPALVKEEFPANGKEPVNGNLIYDVSFEEGINDVTTADPEMDLTYWNFLHDNEFGGSGAATVETVDGTDMARFELEAGGNANYALQLIQYLTLTKGHYYKLSFDAKAETKRNMSVKFGGDASSNWAIYSDNFDVGLKESVGHYEYRFQMTGDTNPLARLEFNMGQNTSDVWIGNVRVETVDMLSSPDDPKTPLAGGNHIYNGTFDLGAMDRMKYWGVTESGAGAADASVDPGDRWLAVDVTNGGAGASDVMLTQKGVQLLQSDSYRLSFDARSADGMPVEVRLASKNGATIYAGPFEAELDGERERYTFTFEMPTGVTDAESQLQFLFGGHSGDVQLDNVELIRTSNRNVDYSGVDLYPLRNGDFHFALNGWEPFTQGGNAVFGSENGAAKVHVTNVGSAGWNVMLNQSNLQLTGGLTYELSFDVSSSVARDIEVSIENGAYTRRFFSGSLAVSPETKRYSFTFGMPIDELTALKFMIGKTAQSTAVAHDIIIDNVELNVQYPPVLRPPTMMTDDEDNRVGEDVTLKHSGSDDWVAAVTSVSVNGNALEEGAYEMTGEAVVIDAAAFAEEGSYVIKVQAAGYADVTVRQLMLAGDGNLVLNGGMNQGLASWERWEGEGGDSTVTVENGAAKAVIHWHGGLHPEWNIPIGWSTQFFQSGIQLEGGKTYELSFNAWSTADRPVAVELGGYNNNQSVLFNLTGDSAGVHKTVLRPGGQVPLVLRFLLGNVVNGELKTPDAEHTIYIDNVMVREVFTPPALSADDSGNKVGEAITVTFPDSAVWRSAVQAVKVNGVTASEEMYAWSEGALTLSAGLFPVKGTYEIAIEAAGYGISEVSQQVKTAADNVAQGRVAAASSGTAGLAFDGNGGTRWESNFSDPQWLSVDLGGVYTLEEVILNWEGAYGKSFKLQISTEEVPGESDWTDVFAEANGNGGLDTIVLGGQEARHVRIVGTVRGTPYGYSLWEFEIYGTQVEGGSESDQGAESGSSFESDHEL</sequence>
<evidence type="ECO:0000313" key="8">
    <source>
        <dbReference type="EMBL" id="MCR2802585.1"/>
    </source>
</evidence>
<dbReference type="Proteomes" id="UP001141950">
    <property type="component" value="Unassembled WGS sequence"/>
</dbReference>